<dbReference type="AlphaFoldDB" id="A0A9W8ZZV4"/>
<gene>
    <name evidence="1" type="ORF">C8J55DRAFT_522849</name>
</gene>
<dbReference type="Proteomes" id="UP001150238">
    <property type="component" value="Unassembled WGS sequence"/>
</dbReference>
<comment type="caution">
    <text evidence="1">The sequence shown here is derived from an EMBL/GenBank/DDBJ whole genome shotgun (WGS) entry which is preliminary data.</text>
</comment>
<organism evidence="1 2">
    <name type="scientific">Lentinula lateritia</name>
    <dbReference type="NCBI Taxonomy" id="40482"/>
    <lineage>
        <taxon>Eukaryota</taxon>
        <taxon>Fungi</taxon>
        <taxon>Dikarya</taxon>
        <taxon>Basidiomycota</taxon>
        <taxon>Agaricomycotina</taxon>
        <taxon>Agaricomycetes</taxon>
        <taxon>Agaricomycetidae</taxon>
        <taxon>Agaricales</taxon>
        <taxon>Marasmiineae</taxon>
        <taxon>Omphalotaceae</taxon>
        <taxon>Lentinula</taxon>
    </lineage>
</organism>
<sequence>MCTPTTATVASSFCVSHHAQLPSATASTLASTHSYETKTIPNNYSRPPQCGHCGWRGDHAPNCPFRS</sequence>
<protein>
    <submittedName>
        <fullName evidence="1">Uncharacterized protein</fullName>
    </submittedName>
</protein>
<evidence type="ECO:0000313" key="1">
    <source>
        <dbReference type="EMBL" id="KAJ4470412.1"/>
    </source>
</evidence>
<evidence type="ECO:0000313" key="2">
    <source>
        <dbReference type="Proteomes" id="UP001150238"/>
    </source>
</evidence>
<name>A0A9W8ZZV4_9AGAR</name>
<dbReference type="EMBL" id="JANVFS010000032">
    <property type="protein sequence ID" value="KAJ4470412.1"/>
    <property type="molecule type" value="Genomic_DNA"/>
</dbReference>
<proteinExistence type="predicted"/>
<reference evidence="1" key="1">
    <citation type="submission" date="2022-08" db="EMBL/GenBank/DDBJ databases">
        <authorList>
            <consortium name="DOE Joint Genome Institute"/>
            <person name="Min B."/>
            <person name="Riley R."/>
            <person name="Sierra-Patev S."/>
            <person name="Naranjo-Ortiz M."/>
            <person name="Looney B."/>
            <person name="Konkel Z."/>
            <person name="Slot J.C."/>
            <person name="Sakamoto Y."/>
            <person name="Steenwyk J.L."/>
            <person name="Rokas A."/>
            <person name="Carro J."/>
            <person name="Camarero S."/>
            <person name="Ferreira P."/>
            <person name="Molpeceres G."/>
            <person name="Ruiz-Duenas F.J."/>
            <person name="Serrano A."/>
            <person name="Henrissat B."/>
            <person name="Drula E."/>
            <person name="Hughes K.W."/>
            <person name="Mata J.L."/>
            <person name="Ishikawa N.K."/>
            <person name="Vargas-Isla R."/>
            <person name="Ushijima S."/>
            <person name="Smith C.A."/>
            <person name="Ahrendt S."/>
            <person name="Andreopoulos W."/>
            <person name="He G."/>
            <person name="Labutti K."/>
            <person name="Lipzen A."/>
            <person name="Ng V."/>
            <person name="Sandor L."/>
            <person name="Barry K."/>
            <person name="Martinez A.T."/>
            <person name="Xiao Y."/>
            <person name="Gibbons J.G."/>
            <person name="Terashima K."/>
            <person name="Hibbett D.S."/>
            <person name="Grigoriev I.V."/>
        </authorList>
    </citation>
    <scope>NUCLEOTIDE SEQUENCE</scope>
    <source>
        <strain evidence="1">Sp2 HRB7682 ss15</strain>
    </source>
</reference>
<accession>A0A9W8ZZV4</accession>
<reference evidence="1" key="2">
    <citation type="journal article" date="2023" name="Proc. Natl. Acad. Sci. U.S.A.">
        <title>A global phylogenomic analysis of the shiitake genus Lentinula.</title>
        <authorList>
            <person name="Sierra-Patev S."/>
            <person name="Min B."/>
            <person name="Naranjo-Ortiz M."/>
            <person name="Looney B."/>
            <person name="Konkel Z."/>
            <person name="Slot J.C."/>
            <person name="Sakamoto Y."/>
            <person name="Steenwyk J.L."/>
            <person name="Rokas A."/>
            <person name="Carro J."/>
            <person name="Camarero S."/>
            <person name="Ferreira P."/>
            <person name="Molpeceres G."/>
            <person name="Ruiz-Duenas F.J."/>
            <person name="Serrano A."/>
            <person name="Henrissat B."/>
            <person name="Drula E."/>
            <person name="Hughes K.W."/>
            <person name="Mata J.L."/>
            <person name="Ishikawa N.K."/>
            <person name="Vargas-Isla R."/>
            <person name="Ushijima S."/>
            <person name="Smith C.A."/>
            <person name="Donoghue J."/>
            <person name="Ahrendt S."/>
            <person name="Andreopoulos W."/>
            <person name="He G."/>
            <person name="LaButti K."/>
            <person name="Lipzen A."/>
            <person name="Ng V."/>
            <person name="Riley R."/>
            <person name="Sandor L."/>
            <person name="Barry K."/>
            <person name="Martinez A.T."/>
            <person name="Xiao Y."/>
            <person name="Gibbons J.G."/>
            <person name="Terashima K."/>
            <person name="Grigoriev I.V."/>
            <person name="Hibbett D."/>
        </authorList>
    </citation>
    <scope>NUCLEOTIDE SEQUENCE</scope>
    <source>
        <strain evidence="1">Sp2 HRB7682 ss15</strain>
    </source>
</reference>